<evidence type="ECO:0000313" key="1">
    <source>
        <dbReference type="EMBL" id="PHJ39657.1"/>
    </source>
</evidence>
<dbReference type="Proteomes" id="UP000222564">
    <property type="component" value="Unassembled WGS sequence"/>
</dbReference>
<gene>
    <name evidence="1" type="ORF">P378_02380</name>
</gene>
<dbReference type="AlphaFoldDB" id="A0A2C6MB73"/>
<protein>
    <submittedName>
        <fullName evidence="1">Uncharacterized protein</fullName>
    </submittedName>
</protein>
<keyword evidence="2" id="KW-1185">Reference proteome</keyword>
<proteinExistence type="predicted"/>
<accession>A0A2C6MB73</accession>
<reference evidence="1 2" key="1">
    <citation type="submission" date="2013-09" db="EMBL/GenBank/DDBJ databases">
        <title>Biodegradation of hydrocarbons in the deep terrestrial subsurface : characterization of a microbial consortium composed of two Desulfotomaculum species originating from a deep geological formation.</title>
        <authorList>
            <person name="Aullo T."/>
            <person name="Berlendis S."/>
            <person name="Lascourreges J.-F."/>
            <person name="Dessort D."/>
            <person name="Saint-Laurent S."/>
            <person name="Schraauwers B."/>
            <person name="Mas J."/>
            <person name="Magot M."/>
            <person name="Ranchou-Peyruse A."/>
        </authorList>
    </citation>
    <scope>NUCLEOTIDE SEQUENCE [LARGE SCALE GENOMIC DNA]</scope>
    <source>
        <strain evidence="1 2">Bs107</strain>
    </source>
</reference>
<comment type="caution">
    <text evidence="1">The sequence shown here is derived from an EMBL/GenBank/DDBJ whole genome shotgun (WGS) entry which is preliminary data.</text>
</comment>
<evidence type="ECO:0000313" key="2">
    <source>
        <dbReference type="Proteomes" id="UP000222564"/>
    </source>
</evidence>
<sequence length="72" mass="8031">MSPLNSAYHAEIPFNARHTRLPARRHPQAGGSLKLQSLNNPDDFILLYVAASLFDTGQNIMVLTLQRKVCLV</sequence>
<name>A0A2C6MB73_9FIRM</name>
<dbReference type="EMBL" id="AWQQ01000017">
    <property type="protein sequence ID" value="PHJ39657.1"/>
    <property type="molecule type" value="Genomic_DNA"/>
</dbReference>
<organism evidence="1 2">
    <name type="scientific">Desulforamulus profundi</name>
    <dbReference type="NCBI Taxonomy" id="1383067"/>
    <lineage>
        <taxon>Bacteria</taxon>
        <taxon>Bacillati</taxon>
        <taxon>Bacillota</taxon>
        <taxon>Clostridia</taxon>
        <taxon>Eubacteriales</taxon>
        <taxon>Peptococcaceae</taxon>
        <taxon>Desulforamulus</taxon>
    </lineage>
</organism>